<dbReference type="PIRSF" id="PIRSF006278">
    <property type="entry name" value="ACCD_DCysDesulf"/>
    <property type="match status" value="1"/>
</dbReference>
<feature type="active site" description="Nucleophile" evidence="4">
    <location>
        <position position="69"/>
    </location>
</feature>
<sequence length="306" mass="34878">MSRLEFPTVPLPITRIPLEKNIRLYIKREDLIHPEISGNKYWKLFYNVNNYLNKQPNHPKFITFGGAYSNHIAAVAAVGKMMHISTLGIIRGEELSLKYQENPTLKQASENGMEYLFVTREEYRNKENISLELREKFPEALIIPEGGTNDQAVEGVCHMLNNETQEFDYLCTAVGTGGTAAGLSKFCETHQQVIGYQVVQDASVEEKVFQLSGKRNVTFLEAHDRGYGKITEENIRFINSFFQKFGIPLDPVYTGKMMKKIMEQIEEGYFPEHSSVLVFHTGGLQGIAGANERLKQQNKTEINFRN</sequence>
<evidence type="ECO:0000259" key="6">
    <source>
        <dbReference type="Pfam" id="PF00291"/>
    </source>
</evidence>
<dbReference type="EMBL" id="QPIE01000004">
    <property type="protein sequence ID" value="RCU43132.1"/>
    <property type="molecule type" value="Genomic_DNA"/>
</dbReference>
<dbReference type="SUPFAM" id="SSF53686">
    <property type="entry name" value="Tryptophan synthase beta subunit-like PLP-dependent enzymes"/>
    <property type="match status" value="1"/>
</dbReference>
<proteinExistence type="inferred from homology"/>
<evidence type="ECO:0000313" key="7">
    <source>
        <dbReference type="EMBL" id="RCU43132.1"/>
    </source>
</evidence>
<reference evidence="7 8" key="1">
    <citation type="submission" date="2018-07" db="EMBL/GenBank/DDBJ databases">
        <title>Chryseobacterium lacus sp. nov., isolated from lake water.</title>
        <authorList>
            <person name="Li C.-M."/>
        </authorList>
    </citation>
    <scope>NUCLEOTIDE SEQUENCE [LARGE SCALE GENOMIC DNA]</scope>
    <source>
        <strain evidence="7 8">YLOS41</strain>
    </source>
</reference>
<gene>
    <name evidence="7" type="ORF">DQ356_06795</name>
</gene>
<keyword evidence="3 5" id="KW-0663">Pyridoxal phosphate</keyword>
<name>A0A368MY22_9FLAO</name>
<evidence type="ECO:0000256" key="3">
    <source>
        <dbReference type="ARBA" id="ARBA00022898"/>
    </source>
</evidence>
<dbReference type="AlphaFoldDB" id="A0A368MY22"/>
<protein>
    <submittedName>
        <fullName evidence="7">1-aminocyclopropane-1-carboxylate deaminase/D-cysteine desulfhydrase</fullName>
    </submittedName>
</protein>
<dbReference type="PANTHER" id="PTHR43780:SF2">
    <property type="entry name" value="1-AMINOCYCLOPROPANE-1-CARBOXYLATE DEAMINASE-RELATED"/>
    <property type="match status" value="1"/>
</dbReference>
<dbReference type="Gene3D" id="3.40.50.1100">
    <property type="match status" value="2"/>
</dbReference>
<feature type="domain" description="Tryptophan synthase beta chain-like PALP" evidence="6">
    <location>
        <begin position="7"/>
        <end position="282"/>
    </location>
</feature>
<evidence type="ECO:0000256" key="2">
    <source>
        <dbReference type="ARBA" id="ARBA00008639"/>
    </source>
</evidence>
<dbReference type="InterPro" id="IPR001926">
    <property type="entry name" value="TrpB-like_PALP"/>
</dbReference>
<evidence type="ECO:0000256" key="5">
    <source>
        <dbReference type="PIRSR" id="PIRSR006278-2"/>
    </source>
</evidence>
<dbReference type="OrthoDB" id="9801249at2"/>
<feature type="modified residue" description="N6-(pyridoxal phosphate)lysine" evidence="5">
    <location>
        <position position="40"/>
    </location>
</feature>
<evidence type="ECO:0000313" key="8">
    <source>
        <dbReference type="Proteomes" id="UP000252172"/>
    </source>
</evidence>
<comment type="caution">
    <text evidence="7">The sequence shown here is derived from an EMBL/GenBank/DDBJ whole genome shotgun (WGS) entry which is preliminary data.</text>
</comment>
<dbReference type="Pfam" id="PF00291">
    <property type="entry name" value="PALP"/>
    <property type="match status" value="1"/>
</dbReference>
<dbReference type="InterPro" id="IPR027278">
    <property type="entry name" value="ACCD_DCysDesulf"/>
</dbReference>
<dbReference type="InterPro" id="IPR036052">
    <property type="entry name" value="TrpB-like_PALP_sf"/>
</dbReference>
<dbReference type="PANTHER" id="PTHR43780">
    <property type="entry name" value="1-AMINOCYCLOPROPANE-1-CARBOXYLATE DEAMINASE-RELATED"/>
    <property type="match status" value="1"/>
</dbReference>
<keyword evidence="8" id="KW-1185">Reference proteome</keyword>
<comment type="cofactor">
    <cofactor evidence="1">
        <name>pyridoxal 5'-phosphate</name>
        <dbReference type="ChEBI" id="CHEBI:597326"/>
    </cofactor>
</comment>
<accession>A0A368MY22</accession>
<evidence type="ECO:0000256" key="4">
    <source>
        <dbReference type="PIRSR" id="PIRSR006278-1"/>
    </source>
</evidence>
<dbReference type="Proteomes" id="UP000252172">
    <property type="component" value="Unassembled WGS sequence"/>
</dbReference>
<comment type="similarity">
    <text evidence="2">Belongs to the ACC deaminase/D-cysteine desulfhydrase family.</text>
</comment>
<organism evidence="7 8">
    <name type="scientific">Chryseobacterium lacus</name>
    <dbReference type="NCBI Taxonomy" id="2058346"/>
    <lineage>
        <taxon>Bacteria</taxon>
        <taxon>Pseudomonadati</taxon>
        <taxon>Bacteroidota</taxon>
        <taxon>Flavobacteriia</taxon>
        <taxon>Flavobacteriales</taxon>
        <taxon>Weeksellaceae</taxon>
        <taxon>Chryseobacterium group</taxon>
        <taxon>Chryseobacterium</taxon>
    </lineage>
</organism>
<dbReference type="RefSeq" id="WP_114303719.1">
    <property type="nucleotide sequence ID" value="NZ_QPIE01000004.1"/>
</dbReference>
<dbReference type="GO" id="GO:0019148">
    <property type="term" value="F:D-cysteine desulfhydrase activity"/>
    <property type="evidence" value="ECO:0007669"/>
    <property type="project" value="TreeGrafter"/>
</dbReference>
<evidence type="ECO:0000256" key="1">
    <source>
        <dbReference type="ARBA" id="ARBA00001933"/>
    </source>
</evidence>